<dbReference type="InterPro" id="IPR052024">
    <property type="entry name" value="Methanogen_methyltrans"/>
</dbReference>
<protein>
    <submittedName>
        <fullName evidence="2">Uroporphyrinogen decarboxylase</fullName>
    </submittedName>
</protein>
<dbReference type="GO" id="GO:0006779">
    <property type="term" value="P:porphyrin-containing compound biosynthetic process"/>
    <property type="evidence" value="ECO:0007669"/>
    <property type="project" value="InterPro"/>
</dbReference>
<dbReference type="GO" id="GO:0004853">
    <property type="term" value="F:uroporphyrinogen decarboxylase activity"/>
    <property type="evidence" value="ECO:0007669"/>
    <property type="project" value="InterPro"/>
</dbReference>
<dbReference type="Gene3D" id="3.20.20.210">
    <property type="match status" value="1"/>
</dbReference>
<evidence type="ECO:0000259" key="1">
    <source>
        <dbReference type="Pfam" id="PF01208"/>
    </source>
</evidence>
<dbReference type="OrthoDB" id="9813603at2"/>
<proteinExistence type="predicted"/>
<evidence type="ECO:0000313" key="2">
    <source>
        <dbReference type="EMBL" id="AOT71577.1"/>
    </source>
</evidence>
<dbReference type="Proteomes" id="UP000095743">
    <property type="component" value="Chromosome"/>
</dbReference>
<dbReference type="Pfam" id="PF01208">
    <property type="entry name" value="URO-D"/>
    <property type="match status" value="1"/>
</dbReference>
<reference evidence="2 3" key="1">
    <citation type="submission" date="2016-09" db="EMBL/GenBank/DDBJ databases">
        <title>Genomic analysis reveals versatility of anaerobic energy metabolism of Geosporobacter ferrireducens IRF9 of phylum Firmicutes.</title>
        <authorList>
            <person name="Kim S.-J."/>
        </authorList>
    </citation>
    <scope>NUCLEOTIDE SEQUENCE [LARGE SCALE GENOMIC DNA]</scope>
    <source>
        <strain evidence="2 3">IRF9</strain>
    </source>
</reference>
<dbReference type="KEGG" id="gfe:Gferi_19795"/>
<sequence length="392" mass="44239">MSEDKRVLYQERLKRYTTAMDLGKPDKVPIRLSISEFAAKYAGYTHQEIYYQMDKNVDSINKILKDFDIDACFGLPSIWWATTHDAVGARYLKFAGAELDEDTQFQYVEGEYMQPEDYDAFLANPTEWIANTFLPRLHRESAEAASYRSTVSHIKGAMGFVQQLGATGQAWADWANNYGAVPGYTGFTKAPFDTMGDTLRGLRGVMKDMARNKEKLLAAIEMLVAHNIFYGFATSAGDTQLPLFMPLHRGAFPFLNPKQWDEFYWPTLKKVIEGLWANGKRTLFFAEGNWTPYLEKIAELPEKSIVFHVDMTDMAQAKKILGGRFCISGNVPNTLLAYGKPEEVKTYVKRLIDTYAGDGGFIIDAAAVIQADAQVENMKALIEAAREYGVYE</sequence>
<dbReference type="PANTHER" id="PTHR47099:SF1">
    <property type="entry name" value="METHYLCOBAMIDE:COM METHYLTRANSFERASE MTBA"/>
    <property type="match status" value="1"/>
</dbReference>
<organism evidence="2 3">
    <name type="scientific">Geosporobacter ferrireducens</name>
    <dbReference type="NCBI Taxonomy" id="1424294"/>
    <lineage>
        <taxon>Bacteria</taxon>
        <taxon>Bacillati</taxon>
        <taxon>Bacillota</taxon>
        <taxon>Clostridia</taxon>
        <taxon>Peptostreptococcales</taxon>
        <taxon>Thermotaleaceae</taxon>
        <taxon>Geosporobacter</taxon>
    </lineage>
</organism>
<feature type="domain" description="Uroporphyrinogen decarboxylase (URO-D)" evidence="1">
    <location>
        <begin position="185"/>
        <end position="388"/>
    </location>
</feature>
<dbReference type="STRING" id="1424294.Gferi_19795"/>
<name>A0A1D8GKZ2_9FIRM</name>
<keyword evidence="3" id="KW-1185">Reference proteome</keyword>
<dbReference type="InterPro" id="IPR038071">
    <property type="entry name" value="UROD/MetE-like_sf"/>
</dbReference>
<evidence type="ECO:0000313" key="3">
    <source>
        <dbReference type="Proteomes" id="UP000095743"/>
    </source>
</evidence>
<dbReference type="InterPro" id="IPR000257">
    <property type="entry name" value="Uroporphyrinogen_deCOase"/>
</dbReference>
<dbReference type="SUPFAM" id="SSF51726">
    <property type="entry name" value="UROD/MetE-like"/>
    <property type="match status" value="1"/>
</dbReference>
<dbReference type="PANTHER" id="PTHR47099">
    <property type="entry name" value="METHYLCOBAMIDE:COM METHYLTRANSFERASE MTBA"/>
    <property type="match status" value="1"/>
</dbReference>
<dbReference type="EMBL" id="CP017269">
    <property type="protein sequence ID" value="AOT71577.1"/>
    <property type="molecule type" value="Genomic_DNA"/>
</dbReference>
<gene>
    <name evidence="2" type="ORF">Gferi_19795</name>
</gene>
<dbReference type="AlphaFoldDB" id="A0A1D8GKZ2"/>
<accession>A0A1D8GKZ2</accession>
<dbReference type="RefSeq" id="WP_069979566.1">
    <property type="nucleotide sequence ID" value="NZ_CP017269.1"/>
</dbReference>